<evidence type="ECO:0000256" key="4">
    <source>
        <dbReference type="ARBA" id="ARBA00022837"/>
    </source>
</evidence>
<dbReference type="Gene3D" id="3.30.1120.10">
    <property type="match status" value="1"/>
</dbReference>
<accession>A0ABP7WRA6</accession>
<dbReference type="InterPro" id="IPR017850">
    <property type="entry name" value="Alkaline_phosphatase_core_sf"/>
</dbReference>
<evidence type="ECO:0000256" key="6">
    <source>
        <dbReference type="SAM" id="SignalP"/>
    </source>
</evidence>
<dbReference type="Gene3D" id="3.40.720.10">
    <property type="entry name" value="Alkaline Phosphatase, subunit A"/>
    <property type="match status" value="1"/>
</dbReference>
<dbReference type="PROSITE" id="PS00523">
    <property type="entry name" value="SULFATASE_1"/>
    <property type="match status" value="1"/>
</dbReference>
<dbReference type="SUPFAM" id="SSF53649">
    <property type="entry name" value="Alkaline phosphatase-like"/>
    <property type="match status" value="1"/>
</dbReference>
<feature type="chain" id="PRO_5046731350" evidence="6">
    <location>
        <begin position="25"/>
        <end position="465"/>
    </location>
</feature>
<feature type="signal peptide" evidence="6">
    <location>
        <begin position="1"/>
        <end position="24"/>
    </location>
</feature>
<gene>
    <name evidence="8" type="ORF">GCM10022414_18770</name>
</gene>
<dbReference type="Proteomes" id="UP001500392">
    <property type="component" value="Unassembled WGS sequence"/>
</dbReference>
<comment type="similarity">
    <text evidence="1">Belongs to the sulfatase family.</text>
</comment>
<dbReference type="Pfam" id="PF00884">
    <property type="entry name" value="Sulfatase"/>
    <property type="match status" value="1"/>
</dbReference>
<evidence type="ECO:0000313" key="8">
    <source>
        <dbReference type="EMBL" id="GAA4094944.1"/>
    </source>
</evidence>
<feature type="region of interest" description="Disordered" evidence="5">
    <location>
        <begin position="446"/>
        <end position="465"/>
    </location>
</feature>
<keyword evidence="2" id="KW-0479">Metal-binding</keyword>
<keyword evidence="9" id="KW-1185">Reference proteome</keyword>
<evidence type="ECO:0000256" key="3">
    <source>
        <dbReference type="ARBA" id="ARBA00022801"/>
    </source>
</evidence>
<keyword evidence="6" id="KW-0732">Signal</keyword>
<name>A0ABP7WRA6_9GAMM</name>
<dbReference type="EMBL" id="BAABDM010000003">
    <property type="protein sequence ID" value="GAA4094944.1"/>
    <property type="molecule type" value="Genomic_DNA"/>
</dbReference>
<dbReference type="InterPro" id="IPR050738">
    <property type="entry name" value="Sulfatase"/>
</dbReference>
<proteinExistence type="inferred from homology"/>
<dbReference type="PANTHER" id="PTHR42693">
    <property type="entry name" value="ARYLSULFATASE FAMILY MEMBER"/>
    <property type="match status" value="1"/>
</dbReference>
<comment type="caution">
    <text evidence="8">The sequence shown here is derived from an EMBL/GenBank/DDBJ whole genome shotgun (WGS) entry which is preliminary data.</text>
</comment>
<dbReference type="InterPro" id="IPR000917">
    <property type="entry name" value="Sulfatase_N"/>
</dbReference>
<evidence type="ECO:0000256" key="5">
    <source>
        <dbReference type="SAM" id="MobiDB-lite"/>
    </source>
</evidence>
<feature type="domain" description="Sulfatase N-terminal" evidence="7">
    <location>
        <begin position="35"/>
        <end position="344"/>
    </location>
</feature>
<reference evidence="9" key="1">
    <citation type="journal article" date="2019" name="Int. J. Syst. Evol. Microbiol.">
        <title>The Global Catalogue of Microorganisms (GCM) 10K type strain sequencing project: providing services to taxonomists for standard genome sequencing and annotation.</title>
        <authorList>
            <consortium name="The Broad Institute Genomics Platform"/>
            <consortium name="The Broad Institute Genome Sequencing Center for Infectious Disease"/>
            <person name="Wu L."/>
            <person name="Ma J."/>
        </authorList>
    </citation>
    <scope>NUCLEOTIDE SEQUENCE [LARGE SCALE GENOMIC DNA]</scope>
    <source>
        <strain evidence="9">JCM 17304</strain>
    </source>
</reference>
<keyword evidence="4" id="KW-0106">Calcium</keyword>
<sequence length="465" mass="52643">MRVNTKNALINIFLLLLFSYQCLAEPLHKPRHNRPNIIVIVADDLGWGDTATYGHSVIKTPNIDLLAKQGVKFNQGYAAAGVCSPSRSAILTGRTPYRNGVWRHLSGHSEPTHLRKSEITYPRMLKQAGYSTAHFGKWHLLSKTQVNNKSFPQPNDHGYDYWFATHNNAWPSHKNPNNFIRNGVKVGELNGYSAPLVADEAIQWLKHKREPLKPFLMSVWFHEPHSPIATDIKFSDLYPNETPQNKKYYGNISQMDYALGQILKALDTQDLSDNTLVIFTSDNGPVVKFGGSSGGLKGYKRYDFEGGIRVPFLVRWPGHVIANTESNIPVIGTDIFTTVLNIVGLPTPQDRTIDGVNFLPAITGKHLVRKTPLFWRTHVSPYDNRVALREGDWKIVANDTLSNFKLFNIQEDMKEEIDLAEGMPEKLAQMKQRLINTWQEISAEGPNQWWESETSKPMPGATLRY</sequence>
<evidence type="ECO:0000256" key="1">
    <source>
        <dbReference type="ARBA" id="ARBA00008779"/>
    </source>
</evidence>
<keyword evidence="3" id="KW-0378">Hydrolase</keyword>
<evidence type="ECO:0000256" key="2">
    <source>
        <dbReference type="ARBA" id="ARBA00022723"/>
    </source>
</evidence>
<dbReference type="PANTHER" id="PTHR42693:SF53">
    <property type="entry name" value="ENDO-4-O-SULFATASE"/>
    <property type="match status" value="1"/>
</dbReference>
<protein>
    <submittedName>
        <fullName evidence="8">Sulfatase-like hydrolase/transferase</fullName>
    </submittedName>
</protein>
<evidence type="ECO:0000313" key="9">
    <source>
        <dbReference type="Proteomes" id="UP001500392"/>
    </source>
</evidence>
<organism evidence="8 9">
    <name type="scientific">Zhongshania borealis</name>
    <dbReference type="NCBI Taxonomy" id="889488"/>
    <lineage>
        <taxon>Bacteria</taxon>
        <taxon>Pseudomonadati</taxon>
        <taxon>Pseudomonadota</taxon>
        <taxon>Gammaproteobacteria</taxon>
        <taxon>Cellvibrionales</taxon>
        <taxon>Spongiibacteraceae</taxon>
        <taxon>Zhongshania</taxon>
    </lineage>
</organism>
<evidence type="ECO:0000259" key="7">
    <source>
        <dbReference type="Pfam" id="PF00884"/>
    </source>
</evidence>
<dbReference type="InterPro" id="IPR024607">
    <property type="entry name" value="Sulfatase_CS"/>
</dbReference>